<dbReference type="PANTHER" id="PTHR34383:SF3">
    <property type="entry name" value="POLYPHOSPHATE:AMP PHOSPHOTRANSFERASE"/>
    <property type="match status" value="1"/>
</dbReference>
<feature type="compositionally biased region" description="Low complexity" evidence="1">
    <location>
        <begin position="1"/>
        <end position="29"/>
    </location>
</feature>
<dbReference type="EMBL" id="CP001643">
    <property type="protein sequence ID" value="ACU86018.1"/>
    <property type="molecule type" value="Genomic_DNA"/>
</dbReference>
<dbReference type="Gene3D" id="3.40.50.300">
    <property type="entry name" value="P-loop containing nucleotide triphosphate hydrolases"/>
    <property type="match status" value="1"/>
</dbReference>
<feature type="region of interest" description="Disordered" evidence="1">
    <location>
        <begin position="1"/>
        <end position="121"/>
    </location>
</feature>
<dbReference type="eggNOG" id="COG2326">
    <property type="taxonomic scope" value="Bacteria"/>
</dbReference>
<accession>C7MEL8</accession>
<dbReference type="PATRIC" id="fig|446465.5.peg.2194"/>
<feature type="domain" description="Polyphosphate kinase-2-related" evidence="2">
    <location>
        <begin position="120"/>
        <end position="348"/>
    </location>
</feature>
<evidence type="ECO:0000259" key="2">
    <source>
        <dbReference type="Pfam" id="PF03976"/>
    </source>
</evidence>
<dbReference type="NCBIfam" id="TIGR03709">
    <property type="entry name" value="PPK2_rel_1"/>
    <property type="match status" value="1"/>
</dbReference>
<dbReference type="HOGENOM" id="CLU_048699_1_2_11"/>
<dbReference type="GO" id="GO:0008976">
    <property type="term" value="F:polyphosphate kinase activity"/>
    <property type="evidence" value="ECO:0007669"/>
    <property type="project" value="InterPro"/>
</dbReference>
<dbReference type="InterPro" id="IPR027417">
    <property type="entry name" value="P-loop_NTPase"/>
</dbReference>
<proteinExistence type="predicted"/>
<dbReference type="SUPFAM" id="SSF52540">
    <property type="entry name" value="P-loop containing nucleoside triphosphate hydrolases"/>
    <property type="match status" value="1"/>
</dbReference>
<dbReference type="KEGG" id="bfa:Bfae_22180"/>
<evidence type="ECO:0000313" key="4">
    <source>
        <dbReference type="Proteomes" id="UP000001919"/>
    </source>
</evidence>
<dbReference type="OrthoDB" id="9775224at2"/>
<dbReference type="GO" id="GO:0006797">
    <property type="term" value="P:polyphosphate metabolic process"/>
    <property type="evidence" value="ECO:0007669"/>
    <property type="project" value="InterPro"/>
</dbReference>
<dbReference type="STRING" id="446465.Bfae_22180"/>
<protein>
    <submittedName>
        <fullName evidence="3">Uncharacterized conserved protein</fullName>
    </submittedName>
</protein>
<dbReference type="PANTHER" id="PTHR34383">
    <property type="entry name" value="POLYPHOSPHATE:AMP PHOSPHOTRANSFERASE-RELATED"/>
    <property type="match status" value="1"/>
</dbReference>
<dbReference type="Proteomes" id="UP000001919">
    <property type="component" value="Chromosome"/>
</dbReference>
<feature type="compositionally biased region" description="Basic and acidic residues" evidence="1">
    <location>
        <begin position="46"/>
        <end position="56"/>
    </location>
</feature>
<feature type="compositionally biased region" description="Basic residues" evidence="1">
    <location>
        <begin position="36"/>
        <end position="45"/>
    </location>
</feature>
<gene>
    <name evidence="3" type="ordered locus">Bfae_22180</name>
</gene>
<dbReference type="AlphaFoldDB" id="C7MEL8"/>
<keyword evidence="4" id="KW-1185">Reference proteome</keyword>
<evidence type="ECO:0000256" key="1">
    <source>
        <dbReference type="SAM" id="MobiDB-lite"/>
    </source>
</evidence>
<dbReference type="InterPro" id="IPR022300">
    <property type="entry name" value="PPK2-rel_1"/>
</dbReference>
<dbReference type="InterPro" id="IPR022488">
    <property type="entry name" value="PPK2-related"/>
</dbReference>
<evidence type="ECO:0000313" key="3">
    <source>
        <dbReference type="EMBL" id="ACU86018.1"/>
    </source>
</evidence>
<name>C7MEL8_BRAFD</name>
<feature type="compositionally biased region" description="Basic and acidic residues" evidence="1">
    <location>
        <begin position="64"/>
        <end position="77"/>
    </location>
</feature>
<reference evidence="3 4" key="1">
    <citation type="journal article" date="2009" name="Stand. Genomic Sci.">
        <title>Complete genome sequence of Brachybacterium faecium type strain (Schefferle 6-10).</title>
        <authorList>
            <person name="Lapidus A."/>
            <person name="Pukall R."/>
            <person name="Labuttii K."/>
            <person name="Copeland A."/>
            <person name="Del Rio T.G."/>
            <person name="Nolan M."/>
            <person name="Chen F."/>
            <person name="Lucas S."/>
            <person name="Tice H."/>
            <person name="Cheng J.F."/>
            <person name="Bruce D."/>
            <person name="Goodwin L."/>
            <person name="Pitluck S."/>
            <person name="Rohde M."/>
            <person name="Goker M."/>
            <person name="Pati A."/>
            <person name="Ivanova N."/>
            <person name="Mavrommatis K."/>
            <person name="Chen A."/>
            <person name="Palaniappan K."/>
            <person name="D'haeseleer P."/>
            <person name="Chain P."/>
            <person name="Bristow J."/>
            <person name="Eisen J.A."/>
            <person name="Markowitz V."/>
            <person name="Hugenholtz P."/>
            <person name="Kyrpides N.C."/>
            <person name="Klenk H.P."/>
        </authorList>
    </citation>
    <scope>NUCLEOTIDE SEQUENCE [LARGE SCALE GENOMIC DNA]</scope>
    <source>
        <strain evidence="4">ATCC 43885 / DSM 4810 / JCM 11609 / LMG 19847 / NBRC 14762 / NCIMB 9860 / 6-10</strain>
    </source>
</reference>
<dbReference type="Pfam" id="PF03976">
    <property type="entry name" value="PPK2"/>
    <property type="match status" value="1"/>
</dbReference>
<sequence>MSKQTTTEKQTAATTEKAEAPQKAAAATTKADKAKKAEKRKKAKKAEKAEKAENPKKPKKAEKPKKTETPKKAEKAAKRAKRPAVTAPADPRPVGFRLESGWSGQVTDLDPRATPGFTGSKSDGKALLAARAAALDELQERLYAAHHGRRDGRSVLLVVQGMDTSGKGGIMRHVVGGVDPQGVDLTAFKAPTAAEKRHDVLWRIRRRVPAPGMIGVFDRSHYEDVLIHRVHGWADAQEIRRRYTAINAFERELIDAGTVVVKVMLHISRQEQGERLMERLDRPDKHWKFSPADVDERGHWDDYMEAHTRALRATSTVGAPWTVIPADRKWYARIAVQQLLLDALEEIDPQWPSAQYDVQEQIRRLRETMD</sequence>
<organism evidence="3 4">
    <name type="scientific">Brachybacterium faecium (strain ATCC 43885 / DSM 4810 / JCM 11609 / LMG 19847 / NBRC 14762 / NCIMB 9860 / 6-10)</name>
    <dbReference type="NCBI Taxonomy" id="446465"/>
    <lineage>
        <taxon>Bacteria</taxon>
        <taxon>Bacillati</taxon>
        <taxon>Actinomycetota</taxon>
        <taxon>Actinomycetes</taxon>
        <taxon>Micrococcales</taxon>
        <taxon>Dermabacteraceae</taxon>
        <taxon>Brachybacterium</taxon>
    </lineage>
</organism>